<accession>A0A0F8XHL3</accession>
<dbReference type="AlphaFoldDB" id="A0A0F8XHL3"/>
<protein>
    <submittedName>
        <fullName evidence="1">Uncharacterized protein</fullName>
    </submittedName>
</protein>
<name>A0A0F8XHL3_9ZZZZ</name>
<proteinExistence type="predicted"/>
<sequence>FHLLFKHRQNKRYSSYWFGYFKELFTSEEMPFKASIEGQSFEESLSLTLAIE</sequence>
<gene>
    <name evidence="1" type="ORF">LCGC14_2944720</name>
</gene>
<comment type="caution">
    <text evidence="1">The sequence shown here is derived from an EMBL/GenBank/DDBJ whole genome shotgun (WGS) entry which is preliminary data.</text>
</comment>
<feature type="non-terminal residue" evidence="1">
    <location>
        <position position="1"/>
    </location>
</feature>
<organism evidence="1">
    <name type="scientific">marine sediment metagenome</name>
    <dbReference type="NCBI Taxonomy" id="412755"/>
    <lineage>
        <taxon>unclassified sequences</taxon>
        <taxon>metagenomes</taxon>
        <taxon>ecological metagenomes</taxon>
    </lineage>
</organism>
<dbReference type="EMBL" id="LAZR01059170">
    <property type="protein sequence ID" value="KKK68373.1"/>
    <property type="molecule type" value="Genomic_DNA"/>
</dbReference>
<reference evidence="1" key="1">
    <citation type="journal article" date="2015" name="Nature">
        <title>Complex archaea that bridge the gap between prokaryotes and eukaryotes.</title>
        <authorList>
            <person name="Spang A."/>
            <person name="Saw J.H."/>
            <person name="Jorgensen S.L."/>
            <person name="Zaremba-Niedzwiedzka K."/>
            <person name="Martijn J."/>
            <person name="Lind A.E."/>
            <person name="van Eijk R."/>
            <person name="Schleper C."/>
            <person name="Guy L."/>
            <person name="Ettema T.J."/>
        </authorList>
    </citation>
    <scope>NUCLEOTIDE SEQUENCE</scope>
</reference>
<evidence type="ECO:0000313" key="1">
    <source>
        <dbReference type="EMBL" id="KKK68373.1"/>
    </source>
</evidence>